<organism evidence="11 12">
    <name type="scientific">Actinomycetospora chlora</name>
    <dbReference type="NCBI Taxonomy" id="663608"/>
    <lineage>
        <taxon>Bacteria</taxon>
        <taxon>Bacillati</taxon>
        <taxon>Actinomycetota</taxon>
        <taxon>Actinomycetes</taxon>
        <taxon>Pseudonocardiales</taxon>
        <taxon>Pseudonocardiaceae</taxon>
        <taxon>Actinomycetospora</taxon>
    </lineage>
</organism>
<evidence type="ECO:0000313" key="11">
    <source>
        <dbReference type="EMBL" id="GAA4783657.1"/>
    </source>
</evidence>
<keyword evidence="6 7" id="KW-0067">ATP-binding</keyword>
<evidence type="ECO:0000256" key="8">
    <source>
        <dbReference type="SAM" id="MobiDB-lite"/>
    </source>
</evidence>
<dbReference type="InterPro" id="IPR000719">
    <property type="entry name" value="Prot_kinase_dom"/>
</dbReference>
<evidence type="ECO:0000313" key="12">
    <source>
        <dbReference type="Proteomes" id="UP001500928"/>
    </source>
</evidence>
<accession>A0ABP9ANG8</accession>
<keyword evidence="5" id="KW-0418">Kinase</keyword>
<dbReference type="InterPro" id="IPR008271">
    <property type="entry name" value="Ser/Thr_kinase_AS"/>
</dbReference>
<evidence type="ECO:0000256" key="5">
    <source>
        <dbReference type="ARBA" id="ARBA00022777"/>
    </source>
</evidence>
<reference evidence="12" key="1">
    <citation type="journal article" date="2019" name="Int. J. Syst. Evol. Microbiol.">
        <title>The Global Catalogue of Microorganisms (GCM) 10K type strain sequencing project: providing services to taxonomists for standard genome sequencing and annotation.</title>
        <authorList>
            <consortium name="The Broad Institute Genomics Platform"/>
            <consortium name="The Broad Institute Genome Sequencing Center for Infectious Disease"/>
            <person name="Wu L."/>
            <person name="Ma J."/>
        </authorList>
    </citation>
    <scope>NUCLEOTIDE SEQUENCE [LARGE SCALE GENOMIC DNA]</scope>
    <source>
        <strain evidence="12">JCM 17979</strain>
    </source>
</reference>
<feature type="domain" description="Protein kinase" evidence="10">
    <location>
        <begin position="8"/>
        <end position="277"/>
    </location>
</feature>
<protein>
    <recommendedName>
        <fullName evidence="1">non-specific serine/threonine protein kinase</fullName>
        <ecNumber evidence="1">2.7.11.1</ecNumber>
    </recommendedName>
</protein>
<keyword evidence="9" id="KW-0472">Membrane</keyword>
<dbReference type="Pfam" id="PF00069">
    <property type="entry name" value="Pkinase"/>
    <property type="match status" value="1"/>
</dbReference>
<keyword evidence="9" id="KW-0812">Transmembrane</keyword>
<dbReference type="SMART" id="SM00220">
    <property type="entry name" value="S_TKc"/>
    <property type="match status" value="1"/>
</dbReference>
<dbReference type="CDD" id="cd14014">
    <property type="entry name" value="STKc_PknB_like"/>
    <property type="match status" value="1"/>
</dbReference>
<feature type="binding site" evidence="7">
    <location>
        <position position="37"/>
    </location>
    <ligand>
        <name>ATP</name>
        <dbReference type="ChEBI" id="CHEBI:30616"/>
    </ligand>
</feature>
<dbReference type="PROSITE" id="PS00107">
    <property type="entry name" value="PROTEIN_KINASE_ATP"/>
    <property type="match status" value="1"/>
</dbReference>
<dbReference type="Proteomes" id="UP001500928">
    <property type="component" value="Unassembled WGS sequence"/>
</dbReference>
<feature type="transmembrane region" description="Helical" evidence="9">
    <location>
        <begin position="417"/>
        <end position="436"/>
    </location>
</feature>
<dbReference type="SUPFAM" id="SSF56112">
    <property type="entry name" value="Protein kinase-like (PK-like)"/>
    <property type="match status" value="1"/>
</dbReference>
<dbReference type="PROSITE" id="PS00108">
    <property type="entry name" value="PROTEIN_KINASE_ST"/>
    <property type="match status" value="1"/>
</dbReference>
<evidence type="ECO:0000256" key="2">
    <source>
        <dbReference type="ARBA" id="ARBA00022527"/>
    </source>
</evidence>
<keyword evidence="2" id="KW-0723">Serine/threonine-protein kinase</keyword>
<dbReference type="PANTHER" id="PTHR43289">
    <property type="entry name" value="MITOGEN-ACTIVATED PROTEIN KINASE KINASE KINASE 20-RELATED"/>
    <property type="match status" value="1"/>
</dbReference>
<evidence type="ECO:0000256" key="1">
    <source>
        <dbReference type="ARBA" id="ARBA00012513"/>
    </source>
</evidence>
<dbReference type="Gene3D" id="1.10.510.10">
    <property type="entry name" value="Transferase(Phosphotransferase) domain 1"/>
    <property type="match status" value="1"/>
</dbReference>
<name>A0ABP9ANG8_9PSEU</name>
<proteinExistence type="predicted"/>
<dbReference type="PROSITE" id="PS50011">
    <property type="entry name" value="PROTEIN_KINASE_DOM"/>
    <property type="match status" value="1"/>
</dbReference>
<gene>
    <name evidence="11" type="ORF">GCM10023200_16430</name>
</gene>
<feature type="region of interest" description="Disordered" evidence="8">
    <location>
        <begin position="276"/>
        <end position="338"/>
    </location>
</feature>
<keyword evidence="4 7" id="KW-0547">Nucleotide-binding</keyword>
<evidence type="ECO:0000256" key="4">
    <source>
        <dbReference type="ARBA" id="ARBA00022741"/>
    </source>
</evidence>
<feature type="transmembrane region" description="Helical" evidence="9">
    <location>
        <begin position="346"/>
        <end position="366"/>
    </location>
</feature>
<sequence>MSERFGPYELAELLGRGGMGEVWRATDTRKARTVALKRLPAEMTGEREFEDRFRREAHAAARLSDPHVIPIHDYGEIDGRLYLDMRLVHGRDLGAVIDAEGALRVPRVVSILEQVASALDAAHDDGLVHRDVKPSNILLTPSGRTVDADDFVYLIDFGIATGAALGTRLTRTGLAVGTAAYMAPERFVDGVDADPRIDVYALGCVLHEALTGRPPFPGRDVASLMYQHLNTVPTPPSRVTSGLPAGLDEVVATALAKNPAERYARAGQVAEDARRALGRATAAPQRRVETQVGRPPTPPSPPPAPPPRPPTAQGPPAFVAPWNPAPGRPAPPPPYSAPRPVPKGRLAAAIAALVFGGLLGLISLVGTLAELGNCSTRSAACGSGTMALLATIVTGIGGAVAIAGLTDAGRRTTRRAGAAWAVLGVGFVLLVIAIALDP</sequence>
<dbReference type="InterPro" id="IPR011009">
    <property type="entry name" value="Kinase-like_dom_sf"/>
</dbReference>
<evidence type="ECO:0000256" key="3">
    <source>
        <dbReference type="ARBA" id="ARBA00022679"/>
    </source>
</evidence>
<dbReference type="EMBL" id="BAABHO010000010">
    <property type="protein sequence ID" value="GAA4783657.1"/>
    <property type="molecule type" value="Genomic_DNA"/>
</dbReference>
<dbReference type="PANTHER" id="PTHR43289:SF6">
    <property type="entry name" value="SERINE_THREONINE-PROTEIN KINASE NEKL-3"/>
    <property type="match status" value="1"/>
</dbReference>
<dbReference type="InterPro" id="IPR017441">
    <property type="entry name" value="Protein_kinase_ATP_BS"/>
</dbReference>
<evidence type="ECO:0000259" key="10">
    <source>
        <dbReference type="PROSITE" id="PS50011"/>
    </source>
</evidence>
<evidence type="ECO:0000256" key="6">
    <source>
        <dbReference type="ARBA" id="ARBA00022840"/>
    </source>
</evidence>
<feature type="compositionally biased region" description="Pro residues" evidence="8">
    <location>
        <begin position="323"/>
        <end position="338"/>
    </location>
</feature>
<keyword evidence="3" id="KW-0808">Transferase</keyword>
<dbReference type="RefSeq" id="WP_345412840.1">
    <property type="nucleotide sequence ID" value="NZ_BAABHO010000010.1"/>
</dbReference>
<dbReference type="EC" id="2.7.11.1" evidence="1"/>
<keyword evidence="9" id="KW-1133">Transmembrane helix</keyword>
<evidence type="ECO:0000256" key="9">
    <source>
        <dbReference type="SAM" id="Phobius"/>
    </source>
</evidence>
<feature type="compositionally biased region" description="Pro residues" evidence="8">
    <location>
        <begin position="295"/>
        <end position="313"/>
    </location>
</feature>
<dbReference type="Gene3D" id="3.30.200.20">
    <property type="entry name" value="Phosphorylase Kinase, domain 1"/>
    <property type="match status" value="1"/>
</dbReference>
<comment type="caution">
    <text evidence="11">The sequence shown here is derived from an EMBL/GenBank/DDBJ whole genome shotgun (WGS) entry which is preliminary data.</text>
</comment>
<keyword evidence="12" id="KW-1185">Reference proteome</keyword>
<evidence type="ECO:0000256" key="7">
    <source>
        <dbReference type="PROSITE-ProRule" id="PRU10141"/>
    </source>
</evidence>
<feature type="transmembrane region" description="Helical" evidence="9">
    <location>
        <begin position="386"/>
        <end position="405"/>
    </location>
</feature>